<feature type="transmembrane region" description="Helical" evidence="1">
    <location>
        <begin position="178"/>
        <end position="198"/>
    </location>
</feature>
<dbReference type="Proteomes" id="UP000594059">
    <property type="component" value="Chromosome"/>
</dbReference>
<organism evidence="2 3">
    <name type="scientific">Novilysobacter ciconiae</name>
    <dbReference type="NCBI Taxonomy" id="2781022"/>
    <lineage>
        <taxon>Bacteria</taxon>
        <taxon>Pseudomonadati</taxon>
        <taxon>Pseudomonadota</taxon>
        <taxon>Gammaproteobacteria</taxon>
        <taxon>Lysobacterales</taxon>
        <taxon>Lysobacteraceae</taxon>
        <taxon>Novilysobacter</taxon>
    </lineage>
</organism>
<protein>
    <submittedName>
        <fullName evidence="2">GntP family permease</fullName>
    </submittedName>
</protein>
<dbReference type="PANTHER" id="PTHR30354">
    <property type="entry name" value="GNT FAMILY GLUCONATE TRANSPORTER"/>
    <property type="match status" value="1"/>
</dbReference>
<proteinExistence type="predicted"/>
<feature type="transmembrane region" description="Helical" evidence="1">
    <location>
        <begin position="443"/>
        <end position="462"/>
    </location>
</feature>
<dbReference type="GO" id="GO:0005886">
    <property type="term" value="C:plasma membrane"/>
    <property type="evidence" value="ECO:0007669"/>
    <property type="project" value="TreeGrafter"/>
</dbReference>
<gene>
    <name evidence="2" type="ORF">INQ41_06320</name>
</gene>
<reference evidence="2 3" key="1">
    <citation type="submission" date="2020-10" db="EMBL/GenBank/DDBJ databases">
        <title>complete genome sequencing of Lysobacter sp. H21R20.</title>
        <authorList>
            <person name="Bae J.-W."/>
            <person name="Lee S.-Y."/>
        </authorList>
    </citation>
    <scope>NUCLEOTIDE SEQUENCE [LARGE SCALE GENOMIC DNA]</scope>
    <source>
        <strain evidence="2 3">H21R20</strain>
    </source>
</reference>
<feature type="transmembrane region" description="Helical" evidence="1">
    <location>
        <begin position="283"/>
        <end position="304"/>
    </location>
</feature>
<feature type="transmembrane region" description="Helical" evidence="1">
    <location>
        <begin position="98"/>
        <end position="124"/>
    </location>
</feature>
<dbReference type="PANTHER" id="PTHR30354:SF7">
    <property type="entry name" value="BLL7963 PROTEIN"/>
    <property type="match status" value="1"/>
</dbReference>
<dbReference type="KEGG" id="lcic:INQ41_06320"/>
<keyword evidence="3" id="KW-1185">Reference proteome</keyword>
<keyword evidence="1" id="KW-0472">Membrane</keyword>
<dbReference type="EMBL" id="CP063656">
    <property type="protein sequence ID" value="QOW20612.1"/>
    <property type="molecule type" value="Genomic_DNA"/>
</dbReference>
<dbReference type="AlphaFoldDB" id="A0A7S6ZT66"/>
<keyword evidence="1" id="KW-0812">Transmembrane</keyword>
<dbReference type="GO" id="GO:0015128">
    <property type="term" value="F:gluconate transmembrane transporter activity"/>
    <property type="evidence" value="ECO:0007669"/>
    <property type="project" value="InterPro"/>
</dbReference>
<evidence type="ECO:0000313" key="2">
    <source>
        <dbReference type="EMBL" id="QOW20612.1"/>
    </source>
</evidence>
<evidence type="ECO:0000313" key="3">
    <source>
        <dbReference type="Proteomes" id="UP000594059"/>
    </source>
</evidence>
<evidence type="ECO:0000256" key="1">
    <source>
        <dbReference type="SAM" id="Phobius"/>
    </source>
</evidence>
<accession>A0A7S6ZT66</accession>
<dbReference type="InterPro" id="IPR003474">
    <property type="entry name" value="Glcn_transporter"/>
</dbReference>
<feature type="transmembrane region" description="Helical" evidence="1">
    <location>
        <begin position="333"/>
        <end position="352"/>
    </location>
</feature>
<feature type="transmembrane region" description="Helical" evidence="1">
    <location>
        <begin position="57"/>
        <end position="77"/>
    </location>
</feature>
<keyword evidence="1" id="KW-1133">Transmembrane helix</keyword>
<feature type="transmembrane region" description="Helical" evidence="1">
    <location>
        <begin position="364"/>
        <end position="388"/>
    </location>
</feature>
<sequence>MDFLIVLGALAFLMFVAYRGYSVILFAPVAALGAVLLSDPSLVAPMFTGLFMDKMVGFLKLYFPVFLLGAIFGKVIELSGFSKAIVAATIKLFGASRAMLSIVMVCALLTYGGVSLFVVVFAVYPFAAELFRQSDIPKRLIPGTIALGAFTFTMDALPGTPQIQNIIPTPFFGTDTWAAPWLGTIGGVFILIVGMSYLEWRRRVALKAGEGYGDPAKLLNEPAEFTGGKLANPMLAILPLILVGVSNKLFTNWIPRYYGESHSFDPAVIGTNAPVVQQISSVVAIWAVEGALLVGILSVIAFAWKPVITSFAVGTKDAISGALLAAMNTASEYGFGAVIAALPGFLIVANALGAIPNPLVNEAITVTALAGITGSASGGMSIALAAMSETFIANANAAGIPMEVLHRVASMASGGMDTLPHNGAVITLLAVTGLTHRQAYKDIFAITIIKTLAVMVIIGVFYSTGIV</sequence>
<dbReference type="RefSeq" id="WP_193987049.1">
    <property type="nucleotide sequence ID" value="NZ_CP063656.1"/>
</dbReference>
<name>A0A7S6ZT66_9GAMM</name>